<organism evidence="1 2">
    <name type="scientific">Vibrio splendidus</name>
    <dbReference type="NCBI Taxonomy" id="29497"/>
    <lineage>
        <taxon>Bacteria</taxon>
        <taxon>Pseudomonadati</taxon>
        <taxon>Pseudomonadota</taxon>
        <taxon>Gammaproteobacteria</taxon>
        <taxon>Vibrionales</taxon>
        <taxon>Vibrionaceae</taxon>
        <taxon>Vibrio</taxon>
    </lineage>
</organism>
<dbReference type="Proteomes" id="UP000235405">
    <property type="component" value="Unassembled WGS sequence"/>
</dbReference>
<protein>
    <submittedName>
        <fullName evidence="1">Uncharacterized protein</fullName>
    </submittedName>
</protein>
<name>A0A2N7CH10_VIBSP</name>
<gene>
    <name evidence="1" type="ORF">BCV19_04325</name>
</gene>
<proteinExistence type="predicted"/>
<reference evidence="2" key="1">
    <citation type="submission" date="2016-07" db="EMBL/GenBank/DDBJ databases">
        <title>Nontailed viruses are major unrecognized killers of bacteria in the ocean.</title>
        <authorList>
            <person name="Kauffman K."/>
            <person name="Hussain F."/>
            <person name="Yang J."/>
            <person name="Arevalo P."/>
            <person name="Brown J."/>
            <person name="Cutler M."/>
            <person name="Kelly L."/>
            <person name="Polz M.F."/>
        </authorList>
    </citation>
    <scope>NUCLEOTIDE SEQUENCE [LARGE SCALE GENOMIC DNA]</scope>
    <source>
        <strain evidence="2">10N.286.54.F3</strain>
    </source>
</reference>
<dbReference type="RefSeq" id="WP_102482170.1">
    <property type="nucleotide sequence ID" value="NZ_MCSW01000147.1"/>
</dbReference>
<accession>A0A2N7CH10</accession>
<evidence type="ECO:0000313" key="2">
    <source>
        <dbReference type="Proteomes" id="UP000235405"/>
    </source>
</evidence>
<evidence type="ECO:0000313" key="1">
    <source>
        <dbReference type="EMBL" id="PMF23401.1"/>
    </source>
</evidence>
<comment type="caution">
    <text evidence="1">The sequence shown here is derived from an EMBL/GenBank/DDBJ whole genome shotgun (WGS) entry which is preliminary data.</text>
</comment>
<sequence>MTDFNVTEAMDLLHEYAIKLNFLHDETADMLEGYHFMPNSMFLRIDNDKRDIYDSLNPIADNLKSYFLKPAHGGSRTGAGRKKEQPTKQIRVDLTLANQLKELSDLFRSQGFSEQNDLLVALNEVYKSHSSNNVS</sequence>
<dbReference type="EMBL" id="MCSW01000147">
    <property type="protein sequence ID" value="PMF23401.1"/>
    <property type="molecule type" value="Genomic_DNA"/>
</dbReference>
<dbReference type="AlphaFoldDB" id="A0A2N7CH10"/>